<evidence type="ECO:0000313" key="7">
    <source>
        <dbReference type="EMBL" id="MBC8532818.1"/>
    </source>
</evidence>
<dbReference type="GO" id="GO:0006824">
    <property type="term" value="P:cobalt ion transport"/>
    <property type="evidence" value="ECO:0007669"/>
    <property type="project" value="InterPro"/>
</dbReference>
<keyword evidence="4 6" id="KW-1133">Transmembrane helix</keyword>
<comment type="subcellular location">
    <subcellularLocation>
        <location evidence="1">Cell membrane</location>
        <topology evidence="1">Multi-pass membrane protein</topology>
    </subcellularLocation>
</comment>
<evidence type="ECO:0000313" key="8">
    <source>
        <dbReference type="Proteomes" id="UP000651482"/>
    </source>
</evidence>
<comment type="caution">
    <text evidence="7">The sequence shown here is derived from an EMBL/GenBank/DDBJ whole genome shotgun (WGS) entry which is preliminary data.</text>
</comment>
<evidence type="ECO:0000256" key="2">
    <source>
        <dbReference type="ARBA" id="ARBA00022475"/>
    </source>
</evidence>
<feature type="transmembrane region" description="Helical" evidence="6">
    <location>
        <begin position="129"/>
        <end position="152"/>
    </location>
</feature>
<evidence type="ECO:0000256" key="5">
    <source>
        <dbReference type="ARBA" id="ARBA00023136"/>
    </source>
</evidence>
<keyword evidence="5 6" id="KW-0472">Membrane</keyword>
<feature type="transmembrane region" description="Helical" evidence="6">
    <location>
        <begin position="76"/>
        <end position="96"/>
    </location>
</feature>
<dbReference type="PANTHER" id="PTHR34857">
    <property type="entry name" value="SLL0384 PROTEIN"/>
    <property type="match status" value="1"/>
</dbReference>
<gene>
    <name evidence="7" type="primary">cbiQ</name>
    <name evidence="7" type="ORF">IAG03_02125</name>
</gene>
<dbReference type="Pfam" id="PF02361">
    <property type="entry name" value="CbiQ"/>
    <property type="match status" value="1"/>
</dbReference>
<dbReference type="PANTHER" id="PTHR34857:SF2">
    <property type="entry name" value="SLL0384 PROTEIN"/>
    <property type="match status" value="1"/>
</dbReference>
<feature type="transmembrane region" description="Helical" evidence="6">
    <location>
        <begin position="38"/>
        <end position="64"/>
    </location>
</feature>
<dbReference type="AlphaFoldDB" id="A0A926HR27"/>
<reference evidence="7" key="1">
    <citation type="submission" date="2020-08" db="EMBL/GenBank/DDBJ databases">
        <title>Genome public.</title>
        <authorList>
            <person name="Liu C."/>
            <person name="Sun Q."/>
        </authorList>
    </citation>
    <scope>NUCLEOTIDE SEQUENCE</scope>
    <source>
        <strain evidence="7">NSJ-40</strain>
    </source>
</reference>
<dbReference type="InterPro" id="IPR003339">
    <property type="entry name" value="ABC/ECF_trnsptr_transmembrane"/>
</dbReference>
<dbReference type="NCBIfam" id="TIGR02454">
    <property type="entry name" value="ECF_T_CbiQ"/>
    <property type="match status" value="1"/>
</dbReference>
<keyword evidence="2" id="KW-1003">Cell membrane</keyword>
<feature type="transmembrane region" description="Helical" evidence="6">
    <location>
        <begin position="102"/>
        <end position="122"/>
    </location>
</feature>
<dbReference type="Proteomes" id="UP000651482">
    <property type="component" value="Unassembled WGS sequence"/>
</dbReference>
<protein>
    <submittedName>
        <fullName evidence="7">Cobalt ECF transporter T component CbiQ</fullName>
    </submittedName>
</protein>
<organism evidence="7 8">
    <name type="scientific">Yeguia hominis</name>
    <dbReference type="NCBI Taxonomy" id="2763662"/>
    <lineage>
        <taxon>Bacteria</taxon>
        <taxon>Bacillati</taxon>
        <taxon>Bacillota</taxon>
        <taxon>Clostridia</taxon>
        <taxon>Eubacteriales</taxon>
        <taxon>Yeguiaceae</taxon>
        <taxon>Yeguia</taxon>
    </lineage>
</organism>
<evidence type="ECO:0000256" key="1">
    <source>
        <dbReference type="ARBA" id="ARBA00004651"/>
    </source>
</evidence>
<keyword evidence="8" id="KW-1185">Reference proteome</keyword>
<dbReference type="RefSeq" id="WP_249318058.1">
    <property type="nucleotide sequence ID" value="NZ_JACRSN010000002.1"/>
</dbReference>
<dbReference type="GO" id="GO:0043190">
    <property type="term" value="C:ATP-binding cassette (ABC) transporter complex"/>
    <property type="evidence" value="ECO:0007669"/>
    <property type="project" value="InterPro"/>
</dbReference>
<evidence type="ECO:0000256" key="3">
    <source>
        <dbReference type="ARBA" id="ARBA00022692"/>
    </source>
</evidence>
<dbReference type="InterPro" id="IPR051611">
    <property type="entry name" value="ECF_transporter_component"/>
</dbReference>
<name>A0A926HR27_9FIRM</name>
<dbReference type="InterPro" id="IPR012809">
    <property type="entry name" value="ECF_CbiQ"/>
</dbReference>
<evidence type="ECO:0000256" key="4">
    <source>
        <dbReference type="ARBA" id="ARBA00022989"/>
    </source>
</evidence>
<proteinExistence type="predicted"/>
<evidence type="ECO:0000256" key="6">
    <source>
        <dbReference type="SAM" id="Phobius"/>
    </source>
</evidence>
<dbReference type="CDD" id="cd16914">
    <property type="entry name" value="EcfT"/>
    <property type="match status" value="1"/>
</dbReference>
<keyword evidence="3 6" id="KW-0812">Transmembrane</keyword>
<feature type="transmembrane region" description="Helical" evidence="6">
    <location>
        <begin position="240"/>
        <end position="257"/>
    </location>
</feature>
<sequence>MKPIGAIQFSQIHTLEQLADGNTAVHSLHPAVKLLSTLVYIGAVVSFGRYDLGGLLPMLMYPFLFMALSETPYRLLLKRFLIALPFAVFAGVSNVFLDRTPVLSLGGIAVSGGALSFLVLLLKTYLTVMAVLLLVSTTTLASLSALLSRIRVPVVFLMQLSMTYRYLSVLLEEAGAMMTAYALRRRSGKGILLRNMGSFVGQLLLRSFQRAERVYCAMKLRGFSGAVVYTKPQKFRLRDGVALCAVCGGALLLRLFPVSEWFGQIVI</sequence>
<dbReference type="EMBL" id="JACRSN010000002">
    <property type="protein sequence ID" value="MBC8532818.1"/>
    <property type="molecule type" value="Genomic_DNA"/>
</dbReference>
<accession>A0A926HR27</accession>